<dbReference type="AlphaFoldDB" id="A0A6G9AIL4"/>
<protein>
    <recommendedName>
        <fullName evidence="4">DUF4369 domain-containing protein</fullName>
    </recommendedName>
</protein>
<evidence type="ECO:0000256" key="1">
    <source>
        <dbReference type="SAM" id="SignalP"/>
    </source>
</evidence>
<name>A0A6G9AIL4_9BACT</name>
<sequence length="233" mass="27142">MKNVYLFSKIVLIIVFFSPSKSSALPASVWHKGQMTLFNKVTLEGELSYNWKTEIVLLRQSDGRVRAFSATQVQQFGWFDYSFHKQRNFLVLPTLVNKQTKSAFFEIYMDGSLAVVRRLRKSHGLFKRMFNHPAYYNDQPSLAQTTDFFDYFVYDAGQLRAFDRFNLDIYEPLLTAYDEEMRQYITSHNINDHTLLGRLVLIDHYNFLVQHDPKTASARGAGYTQEPASVSYP</sequence>
<keyword evidence="3" id="KW-1185">Reference proteome</keyword>
<accession>A0A6G9AIL4</accession>
<feature type="signal peptide" evidence="1">
    <location>
        <begin position="1"/>
        <end position="24"/>
    </location>
</feature>
<gene>
    <name evidence="2" type="ORF">G8759_05445</name>
</gene>
<evidence type="ECO:0000313" key="2">
    <source>
        <dbReference type="EMBL" id="QIP12115.1"/>
    </source>
</evidence>
<dbReference type="RefSeq" id="WP_167205946.1">
    <property type="nucleotide sequence ID" value="NZ_CP050063.1"/>
</dbReference>
<keyword evidence="1" id="KW-0732">Signal</keyword>
<evidence type="ECO:0008006" key="4">
    <source>
        <dbReference type="Google" id="ProtNLM"/>
    </source>
</evidence>
<dbReference type="EMBL" id="CP050063">
    <property type="protein sequence ID" value="QIP12115.1"/>
    <property type="molecule type" value="Genomic_DNA"/>
</dbReference>
<evidence type="ECO:0000313" key="3">
    <source>
        <dbReference type="Proteomes" id="UP000501802"/>
    </source>
</evidence>
<proteinExistence type="predicted"/>
<dbReference type="Proteomes" id="UP000501802">
    <property type="component" value="Chromosome"/>
</dbReference>
<reference evidence="2 3" key="1">
    <citation type="submission" date="2020-03" db="EMBL/GenBank/DDBJ databases">
        <authorList>
            <person name="Kim M.K."/>
        </authorList>
    </citation>
    <scope>NUCLEOTIDE SEQUENCE [LARGE SCALE GENOMIC DNA]</scope>
    <source>
        <strain evidence="2 3">BT328</strain>
    </source>
</reference>
<organism evidence="2 3">
    <name type="scientific">Spirosoma aureum</name>
    <dbReference type="NCBI Taxonomy" id="2692134"/>
    <lineage>
        <taxon>Bacteria</taxon>
        <taxon>Pseudomonadati</taxon>
        <taxon>Bacteroidota</taxon>
        <taxon>Cytophagia</taxon>
        <taxon>Cytophagales</taxon>
        <taxon>Cytophagaceae</taxon>
        <taxon>Spirosoma</taxon>
    </lineage>
</organism>
<dbReference type="KEGG" id="spib:G8759_05445"/>
<feature type="chain" id="PRO_5026199654" description="DUF4369 domain-containing protein" evidence="1">
    <location>
        <begin position="25"/>
        <end position="233"/>
    </location>
</feature>